<protein>
    <submittedName>
        <fullName evidence="2">Uncharacterized protein</fullName>
    </submittedName>
</protein>
<comment type="caution">
    <text evidence="2">The sequence shown here is derived from an EMBL/GenBank/DDBJ whole genome shotgun (WGS) entry which is preliminary data.</text>
</comment>
<sequence length="46" mass="4846">MTMPSLGAIVILWPSLGLINGLSPLQATQRDRSSMGKAIAPAPRDI</sequence>
<dbReference type="Proteomes" id="UP001604335">
    <property type="component" value="Unassembled WGS sequence"/>
</dbReference>
<reference evidence="3" key="1">
    <citation type="journal article" date="2024" name="Algal Res.">
        <title>Biochemical, toxicological and genomic investigation of a high-biomass producing Limnothrix strain isolated from Italian shallow drinking water reservoir.</title>
        <authorList>
            <person name="Simonazzi M."/>
            <person name="Shishido T.K."/>
            <person name="Delbaje E."/>
            <person name="Wahlsten M."/>
            <person name="Fewer D.P."/>
            <person name="Sivonen K."/>
            <person name="Pezzolesi L."/>
            <person name="Pistocchi R."/>
        </authorList>
    </citation>
    <scope>NUCLEOTIDE SEQUENCE [LARGE SCALE GENOMIC DNA]</scope>
    <source>
        <strain evidence="3">LRLZ20PSL1</strain>
    </source>
</reference>
<accession>A0ABW7CF89</accession>
<dbReference type="RefSeq" id="WP_393013929.1">
    <property type="nucleotide sequence ID" value="NZ_JAZAQF010000078.1"/>
</dbReference>
<name>A0ABW7CF89_9CYAN</name>
<evidence type="ECO:0000313" key="3">
    <source>
        <dbReference type="Proteomes" id="UP001604335"/>
    </source>
</evidence>
<keyword evidence="3" id="KW-1185">Reference proteome</keyword>
<gene>
    <name evidence="2" type="ORF">VPK24_12795</name>
</gene>
<evidence type="ECO:0000256" key="1">
    <source>
        <dbReference type="SAM" id="MobiDB-lite"/>
    </source>
</evidence>
<evidence type="ECO:0000313" key="2">
    <source>
        <dbReference type="EMBL" id="MFG3818521.1"/>
    </source>
</evidence>
<proteinExistence type="predicted"/>
<organism evidence="2 3">
    <name type="scientific">Limnothrix redekei LRLZ20PSL1</name>
    <dbReference type="NCBI Taxonomy" id="3112953"/>
    <lineage>
        <taxon>Bacteria</taxon>
        <taxon>Bacillati</taxon>
        <taxon>Cyanobacteriota</taxon>
        <taxon>Cyanophyceae</taxon>
        <taxon>Pseudanabaenales</taxon>
        <taxon>Pseudanabaenaceae</taxon>
        <taxon>Limnothrix</taxon>
    </lineage>
</organism>
<feature type="region of interest" description="Disordered" evidence="1">
    <location>
        <begin position="27"/>
        <end position="46"/>
    </location>
</feature>
<dbReference type="EMBL" id="JAZAQF010000078">
    <property type="protein sequence ID" value="MFG3818521.1"/>
    <property type="molecule type" value="Genomic_DNA"/>
</dbReference>